<evidence type="ECO:0000256" key="1">
    <source>
        <dbReference type="ARBA" id="ARBA00007957"/>
    </source>
</evidence>
<evidence type="ECO:0000256" key="5">
    <source>
        <dbReference type="ARBA" id="ARBA00023015"/>
    </source>
</evidence>
<dbReference type="Gene3D" id="1.10.10.10">
    <property type="entry name" value="Winged helix-like DNA-binding domain superfamily/Winged helix DNA-binding domain"/>
    <property type="match status" value="1"/>
</dbReference>
<name>A0A174BWU4_9CLOT</name>
<feature type="binding site" evidence="8">
    <location>
        <position position="146"/>
    </location>
    <ligand>
        <name>Zn(2+)</name>
        <dbReference type="ChEBI" id="CHEBI:29105"/>
    </ligand>
</feature>
<organism evidence="10 11">
    <name type="scientific">Clostridium disporicum</name>
    <dbReference type="NCBI Taxonomy" id="84024"/>
    <lineage>
        <taxon>Bacteria</taxon>
        <taxon>Bacillati</taxon>
        <taxon>Bacillota</taxon>
        <taxon>Clostridia</taxon>
        <taxon>Eubacteriales</taxon>
        <taxon>Clostridiaceae</taxon>
        <taxon>Clostridium</taxon>
    </lineage>
</organism>
<evidence type="ECO:0000256" key="7">
    <source>
        <dbReference type="ARBA" id="ARBA00023163"/>
    </source>
</evidence>
<feature type="binding site" evidence="8">
    <location>
        <position position="106"/>
    </location>
    <ligand>
        <name>Zn(2+)</name>
        <dbReference type="ChEBI" id="CHEBI:29105"/>
    </ligand>
</feature>
<reference evidence="10 11" key="1">
    <citation type="submission" date="2015-09" db="EMBL/GenBank/DDBJ databases">
        <authorList>
            <consortium name="Pathogen Informatics"/>
        </authorList>
    </citation>
    <scope>NUCLEOTIDE SEQUENCE [LARGE SCALE GENOMIC DNA]</scope>
    <source>
        <strain evidence="10 11">2789STDY5834855</strain>
    </source>
</reference>
<evidence type="ECO:0000256" key="4">
    <source>
        <dbReference type="ARBA" id="ARBA00022833"/>
    </source>
</evidence>
<feature type="binding site" evidence="9">
    <location>
        <position position="135"/>
    </location>
    <ligand>
        <name>Fe cation</name>
        <dbReference type="ChEBI" id="CHEBI:24875"/>
    </ligand>
</feature>
<dbReference type="GO" id="GO:0000976">
    <property type="term" value="F:transcription cis-regulatory region binding"/>
    <property type="evidence" value="ECO:0007669"/>
    <property type="project" value="TreeGrafter"/>
</dbReference>
<dbReference type="InterPro" id="IPR036390">
    <property type="entry name" value="WH_DNA-bd_sf"/>
</dbReference>
<sequence>MSTVNVDIELLKENLKQKGYKLTPQRRAIVDIIIEKEGEHLTAEEIYDEVKKVCPDIGLATVYRTVSLLEEIGVIFKLDLNDGCSRYELVHSEEQHRHHHLVCNECKAVYEVQDDLLDELEARIEGTYGFKILDHSVKFFGICAECCKKHKGESEE</sequence>
<gene>
    <name evidence="10" type="primary">fur</name>
    <name evidence="10" type="ORF">ERS852470_01318</name>
</gene>
<comment type="cofactor">
    <cofactor evidence="9">
        <name>Mn(2+)</name>
        <dbReference type="ChEBI" id="CHEBI:29035"/>
    </cofactor>
    <cofactor evidence="9">
        <name>Fe(2+)</name>
        <dbReference type="ChEBI" id="CHEBI:29033"/>
    </cofactor>
    <text evidence="9">Binds 1 Mn(2+) or Fe(2+) ion per subunit.</text>
</comment>
<keyword evidence="3 8" id="KW-0479">Metal-binding</keyword>
<dbReference type="Pfam" id="PF01475">
    <property type="entry name" value="FUR"/>
    <property type="match status" value="1"/>
</dbReference>
<keyword evidence="5" id="KW-0805">Transcription regulation</keyword>
<dbReference type="RefSeq" id="WP_042397047.1">
    <property type="nucleotide sequence ID" value="NZ_CYYT01000002.1"/>
</dbReference>
<dbReference type="GO" id="GO:0008270">
    <property type="term" value="F:zinc ion binding"/>
    <property type="evidence" value="ECO:0007669"/>
    <property type="project" value="TreeGrafter"/>
</dbReference>
<evidence type="ECO:0000313" key="10">
    <source>
        <dbReference type="EMBL" id="CUO05264.1"/>
    </source>
</evidence>
<dbReference type="InterPro" id="IPR043135">
    <property type="entry name" value="Fur_C"/>
</dbReference>
<keyword evidence="2" id="KW-0678">Repressor</keyword>
<feature type="binding site" evidence="8">
    <location>
        <position position="143"/>
    </location>
    <ligand>
        <name>Zn(2+)</name>
        <dbReference type="ChEBI" id="CHEBI:29105"/>
    </ligand>
</feature>
<dbReference type="Proteomes" id="UP000095558">
    <property type="component" value="Unassembled WGS sequence"/>
</dbReference>
<accession>A0A174BWU4</accession>
<dbReference type="GO" id="GO:1900376">
    <property type="term" value="P:regulation of secondary metabolite biosynthetic process"/>
    <property type="evidence" value="ECO:0007669"/>
    <property type="project" value="TreeGrafter"/>
</dbReference>
<proteinExistence type="inferred from homology"/>
<keyword evidence="9" id="KW-0408">Iron</keyword>
<dbReference type="InterPro" id="IPR002481">
    <property type="entry name" value="FUR"/>
</dbReference>
<dbReference type="GeneID" id="83011548"/>
<dbReference type="InterPro" id="IPR036388">
    <property type="entry name" value="WH-like_DNA-bd_sf"/>
</dbReference>
<evidence type="ECO:0000256" key="3">
    <source>
        <dbReference type="ARBA" id="ARBA00022723"/>
    </source>
</evidence>
<evidence type="ECO:0000256" key="2">
    <source>
        <dbReference type="ARBA" id="ARBA00022491"/>
    </source>
</evidence>
<keyword evidence="4 8" id="KW-0862">Zinc</keyword>
<dbReference type="GO" id="GO:0003700">
    <property type="term" value="F:DNA-binding transcription factor activity"/>
    <property type="evidence" value="ECO:0007669"/>
    <property type="project" value="InterPro"/>
</dbReference>
<dbReference type="STRING" id="84024.ERS852471_00273"/>
<evidence type="ECO:0000256" key="9">
    <source>
        <dbReference type="PIRSR" id="PIRSR602481-2"/>
    </source>
</evidence>
<dbReference type="PANTHER" id="PTHR33202:SF7">
    <property type="entry name" value="FERRIC UPTAKE REGULATION PROTEIN"/>
    <property type="match status" value="1"/>
</dbReference>
<dbReference type="AlphaFoldDB" id="A0A174BWU4"/>
<dbReference type="OrthoDB" id="8659436at2"/>
<evidence type="ECO:0000313" key="11">
    <source>
        <dbReference type="Proteomes" id="UP000095558"/>
    </source>
</evidence>
<comment type="similarity">
    <text evidence="1">Belongs to the Fur family.</text>
</comment>
<dbReference type="GO" id="GO:0045892">
    <property type="term" value="P:negative regulation of DNA-templated transcription"/>
    <property type="evidence" value="ECO:0007669"/>
    <property type="project" value="TreeGrafter"/>
</dbReference>
<keyword evidence="6" id="KW-0238">DNA-binding</keyword>
<comment type="cofactor">
    <cofactor evidence="8">
        <name>Zn(2+)</name>
        <dbReference type="ChEBI" id="CHEBI:29105"/>
    </cofactor>
    <text evidence="8">Binds 1 zinc ion per subunit.</text>
</comment>
<dbReference type="CDD" id="cd07153">
    <property type="entry name" value="Fur_like"/>
    <property type="match status" value="1"/>
</dbReference>
<evidence type="ECO:0000256" key="8">
    <source>
        <dbReference type="PIRSR" id="PIRSR602481-1"/>
    </source>
</evidence>
<dbReference type="FunFam" id="1.10.10.10:FF:000051">
    <property type="entry name" value="Fur family transcriptional regulator"/>
    <property type="match status" value="1"/>
</dbReference>
<evidence type="ECO:0000256" key="6">
    <source>
        <dbReference type="ARBA" id="ARBA00023125"/>
    </source>
</evidence>
<dbReference type="EMBL" id="CYZV01000012">
    <property type="protein sequence ID" value="CUO05264.1"/>
    <property type="molecule type" value="Genomic_DNA"/>
</dbReference>
<protein>
    <submittedName>
        <fullName evidence="10">Ferric uptake regulation protein Fur</fullName>
    </submittedName>
</protein>
<dbReference type="Gene3D" id="3.30.1490.190">
    <property type="match status" value="1"/>
</dbReference>
<dbReference type="PANTHER" id="PTHR33202">
    <property type="entry name" value="ZINC UPTAKE REGULATION PROTEIN"/>
    <property type="match status" value="1"/>
</dbReference>
<dbReference type="SUPFAM" id="SSF46785">
    <property type="entry name" value="Winged helix' DNA-binding domain"/>
    <property type="match status" value="1"/>
</dbReference>
<feature type="binding site" evidence="8">
    <location>
        <position position="103"/>
    </location>
    <ligand>
        <name>Zn(2+)</name>
        <dbReference type="ChEBI" id="CHEBI:29105"/>
    </ligand>
</feature>
<keyword evidence="7" id="KW-0804">Transcription</keyword>